<evidence type="ECO:0000256" key="1">
    <source>
        <dbReference type="ARBA" id="ARBA00022475"/>
    </source>
</evidence>
<dbReference type="Pfam" id="PF02618">
    <property type="entry name" value="YceG"/>
    <property type="match status" value="1"/>
</dbReference>
<dbReference type="Gene3D" id="3.30.1490.480">
    <property type="entry name" value="Endolytic murein transglycosylase"/>
    <property type="match status" value="1"/>
</dbReference>
<comment type="similarity">
    <text evidence="7">Belongs to the transglycosylase MltG family.</text>
</comment>
<dbReference type="RefSeq" id="WP_245957554.1">
    <property type="nucleotide sequence ID" value="NZ_CP139960.1"/>
</dbReference>
<dbReference type="CDD" id="cd08010">
    <property type="entry name" value="MltG_like"/>
    <property type="match status" value="1"/>
</dbReference>
<evidence type="ECO:0000256" key="3">
    <source>
        <dbReference type="ARBA" id="ARBA00022989"/>
    </source>
</evidence>
<keyword evidence="9" id="KW-1185">Reference proteome</keyword>
<evidence type="ECO:0000256" key="2">
    <source>
        <dbReference type="ARBA" id="ARBA00022692"/>
    </source>
</evidence>
<keyword evidence="1 7" id="KW-1003">Cell membrane</keyword>
<proteinExistence type="inferred from homology"/>
<name>A0ABZ0W8G9_9BACT</name>
<dbReference type="EC" id="4.2.2.29" evidence="7"/>
<keyword evidence="6 7" id="KW-0961">Cell wall biogenesis/degradation</keyword>
<feature type="site" description="Important for catalytic activity" evidence="7">
    <location>
        <position position="207"/>
    </location>
</feature>
<dbReference type="Proteomes" id="UP001325680">
    <property type="component" value="Chromosome"/>
</dbReference>
<dbReference type="InterPro" id="IPR003770">
    <property type="entry name" value="MLTG-like"/>
</dbReference>
<dbReference type="PANTHER" id="PTHR30518">
    <property type="entry name" value="ENDOLYTIC MUREIN TRANSGLYCOSYLASE"/>
    <property type="match status" value="1"/>
</dbReference>
<evidence type="ECO:0000313" key="9">
    <source>
        <dbReference type="Proteomes" id="UP001325680"/>
    </source>
</evidence>
<accession>A0ABZ0W8G9</accession>
<dbReference type="EMBL" id="CP139960">
    <property type="protein sequence ID" value="WQD39575.1"/>
    <property type="molecule type" value="Genomic_DNA"/>
</dbReference>
<keyword evidence="2 7" id="KW-0812">Transmembrane</keyword>
<reference evidence="8 9" key="1">
    <citation type="submission" date="2023-12" db="EMBL/GenBank/DDBJ databases">
        <title>Genome sequencing and assembly of bacterial species from a model synthetic community.</title>
        <authorList>
            <person name="Hogle S.L."/>
        </authorList>
    </citation>
    <scope>NUCLEOTIDE SEQUENCE [LARGE SCALE GENOMIC DNA]</scope>
    <source>
        <strain evidence="8 9">HAMBI_3031</strain>
    </source>
</reference>
<dbReference type="Gene3D" id="3.30.160.60">
    <property type="entry name" value="Classic Zinc Finger"/>
    <property type="match status" value="1"/>
</dbReference>
<sequence>MKIILAILLLAGIFVAFKLLGPAAHQPEDGFLYVKTGTTMEQLKQQLVEDEILPGLTWFNITEKFLSFDQVKPGKYKIEGGMSVVSLLRMLRNGSQTPVSFVVTKLRTREQLAGKMGKAFEFDSTDAIRFLNNNDSLAPYGLDTNTVMGVVLPLTYENRWNTTPEAVFSKFNDAYKNFWTAERKQKAAQKGLTITQVTTLASIVDEETNASKEKGTIASVYMNRIAKGMPLQADPTVKFALKDFTIKRVLFKHLATPSPFNTYRNKGLPPGPICTPQEATLDAVLNAPQTEYIYFVASPAFDGTHDFSTNYEDHMKLAKKYQEALNQRFGKIKDSTEK</sequence>
<evidence type="ECO:0000256" key="4">
    <source>
        <dbReference type="ARBA" id="ARBA00023136"/>
    </source>
</evidence>
<protein>
    <recommendedName>
        <fullName evidence="7">Endolytic murein transglycosylase</fullName>
        <ecNumber evidence="7">4.2.2.29</ecNumber>
    </recommendedName>
    <alternativeName>
        <fullName evidence="7">Peptidoglycan lytic transglycosylase</fullName>
    </alternativeName>
    <alternativeName>
        <fullName evidence="7">Peptidoglycan polymerization terminase</fullName>
    </alternativeName>
</protein>
<keyword evidence="3 7" id="KW-1133">Transmembrane helix</keyword>
<keyword evidence="5 7" id="KW-0456">Lyase</keyword>
<evidence type="ECO:0000256" key="5">
    <source>
        <dbReference type="ARBA" id="ARBA00023239"/>
    </source>
</evidence>
<evidence type="ECO:0000256" key="7">
    <source>
        <dbReference type="HAMAP-Rule" id="MF_02065"/>
    </source>
</evidence>
<comment type="function">
    <text evidence="7">Functions as a peptidoglycan terminase that cleaves nascent peptidoglycan strands endolytically to terminate their elongation.</text>
</comment>
<evidence type="ECO:0000313" key="8">
    <source>
        <dbReference type="EMBL" id="WQD39575.1"/>
    </source>
</evidence>
<organism evidence="8 9">
    <name type="scientific">Niabella yanshanensis</name>
    <dbReference type="NCBI Taxonomy" id="577386"/>
    <lineage>
        <taxon>Bacteria</taxon>
        <taxon>Pseudomonadati</taxon>
        <taxon>Bacteroidota</taxon>
        <taxon>Chitinophagia</taxon>
        <taxon>Chitinophagales</taxon>
        <taxon>Chitinophagaceae</taxon>
        <taxon>Niabella</taxon>
    </lineage>
</organism>
<dbReference type="HAMAP" id="MF_02065">
    <property type="entry name" value="MltG"/>
    <property type="match status" value="1"/>
</dbReference>
<evidence type="ECO:0000256" key="6">
    <source>
        <dbReference type="ARBA" id="ARBA00023316"/>
    </source>
</evidence>
<comment type="catalytic activity">
    <reaction evidence="7">
        <text>a peptidoglycan chain = a peptidoglycan chain with N-acetyl-1,6-anhydromuramyl-[peptide] at the reducing end + a peptidoglycan chain with N-acetylglucosamine at the non-reducing end.</text>
        <dbReference type="EC" id="4.2.2.29"/>
    </reaction>
</comment>
<dbReference type="PANTHER" id="PTHR30518:SF2">
    <property type="entry name" value="ENDOLYTIC MUREIN TRANSGLYCOSYLASE"/>
    <property type="match status" value="1"/>
</dbReference>
<keyword evidence="4 7" id="KW-0472">Membrane</keyword>
<gene>
    <name evidence="7 8" type="primary">mltG</name>
    <name evidence="8" type="ORF">U0035_05370</name>
</gene>
<dbReference type="NCBIfam" id="TIGR00247">
    <property type="entry name" value="endolytic transglycosylase MltG"/>
    <property type="match status" value="1"/>
</dbReference>